<dbReference type="SUPFAM" id="SSF52833">
    <property type="entry name" value="Thioredoxin-like"/>
    <property type="match status" value="3"/>
</dbReference>
<dbReference type="GO" id="GO:0006879">
    <property type="term" value="P:intracellular iron ion homeostasis"/>
    <property type="evidence" value="ECO:0007669"/>
    <property type="project" value="TreeGrafter"/>
</dbReference>
<sequence>MATLAQVVDTGVSTAAQLEALCAAKPTAVFFWAAWHEPSKGQMTQVFDALAGQFGAQANFVKLEAETVPEISAKHGVSVVPTFLFLKAGGELMAKIEGADAPGVAAKLQALVASGAQGAPATSAPAAGAGSQASEPDAAMSLNDRLARLVSSAPVMLFMKGDPSNPRCKFSRQIVELLGEEKIPYGSFDILQDEEVRAGLKVYSDWQTYPQLYAQGELIGGIDVVKDMQAEDESLAVQLGLADATTTDSSGSAAMNVIVDVTQRCKHLMKRSKVILFMKGNPDEPRCGFSRKCVALLREEKVAFDSFDILTDEEVRQKLKELSEWPTYPQLYVDGELVGGLDVIQELKDSGDLKETLAGSESSE</sequence>
<dbReference type="PROSITE" id="PS51354">
    <property type="entry name" value="GLUTAREDOXIN_2"/>
    <property type="match status" value="2"/>
</dbReference>
<evidence type="ECO:0000313" key="5">
    <source>
        <dbReference type="EMBL" id="CAD9379354.1"/>
    </source>
</evidence>
<proteinExistence type="predicted"/>
<dbReference type="Pfam" id="PF00462">
    <property type="entry name" value="Glutaredoxin"/>
    <property type="match status" value="2"/>
</dbReference>
<dbReference type="Gene3D" id="3.40.30.10">
    <property type="entry name" value="Glutaredoxin"/>
    <property type="match status" value="3"/>
</dbReference>
<evidence type="ECO:0000259" key="4">
    <source>
        <dbReference type="PROSITE" id="PS51352"/>
    </source>
</evidence>
<keyword evidence="3" id="KW-0411">Iron-sulfur</keyword>
<feature type="domain" description="Thioredoxin" evidence="4">
    <location>
        <begin position="1"/>
        <end position="113"/>
    </location>
</feature>
<accession>A0A7S2F7G7</accession>
<dbReference type="InterPro" id="IPR033658">
    <property type="entry name" value="GRX_PICOT-like"/>
</dbReference>
<dbReference type="FunFam" id="3.40.30.10:FF:000012">
    <property type="entry name" value="Monothiol glutaredoxin"/>
    <property type="match status" value="2"/>
</dbReference>
<name>A0A7S2F7G7_9STRA</name>
<dbReference type="InterPro" id="IPR002109">
    <property type="entry name" value="Glutaredoxin"/>
</dbReference>
<evidence type="ECO:0000256" key="3">
    <source>
        <dbReference type="ARBA" id="ARBA00023014"/>
    </source>
</evidence>
<dbReference type="GO" id="GO:0005829">
    <property type="term" value="C:cytosol"/>
    <property type="evidence" value="ECO:0007669"/>
    <property type="project" value="TreeGrafter"/>
</dbReference>
<dbReference type="GO" id="GO:0046872">
    <property type="term" value="F:metal ion binding"/>
    <property type="evidence" value="ECO:0007669"/>
    <property type="project" value="UniProtKB-KW"/>
</dbReference>
<keyword evidence="2" id="KW-0408">Iron</keyword>
<dbReference type="AlphaFoldDB" id="A0A7S2F7G7"/>
<dbReference type="CDD" id="cd03028">
    <property type="entry name" value="GRX_PICOT_like"/>
    <property type="match status" value="2"/>
</dbReference>
<dbReference type="PANTHER" id="PTHR10293">
    <property type="entry name" value="GLUTAREDOXIN FAMILY MEMBER"/>
    <property type="match status" value="1"/>
</dbReference>
<gene>
    <name evidence="5" type="ORF">FPAR1323_LOCUS150</name>
</gene>
<protein>
    <recommendedName>
        <fullName evidence="4">Thioredoxin domain-containing protein</fullName>
    </recommendedName>
</protein>
<keyword evidence="1" id="KW-0479">Metal-binding</keyword>
<dbReference type="InterPro" id="IPR004480">
    <property type="entry name" value="Monothiol_GRX-rel"/>
</dbReference>
<dbReference type="EMBL" id="HBGT01000256">
    <property type="protein sequence ID" value="CAD9379354.1"/>
    <property type="molecule type" value="Transcribed_RNA"/>
</dbReference>
<dbReference type="GO" id="GO:0051536">
    <property type="term" value="F:iron-sulfur cluster binding"/>
    <property type="evidence" value="ECO:0007669"/>
    <property type="project" value="UniProtKB-KW"/>
</dbReference>
<dbReference type="Pfam" id="PF00085">
    <property type="entry name" value="Thioredoxin"/>
    <property type="match status" value="1"/>
</dbReference>
<organism evidence="5">
    <name type="scientific">Florenciella parvula</name>
    <dbReference type="NCBI Taxonomy" id="236787"/>
    <lineage>
        <taxon>Eukaryota</taxon>
        <taxon>Sar</taxon>
        <taxon>Stramenopiles</taxon>
        <taxon>Ochrophyta</taxon>
        <taxon>Dictyochophyceae</taxon>
        <taxon>Florenciellales</taxon>
        <taxon>Florenciella</taxon>
    </lineage>
</organism>
<dbReference type="PROSITE" id="PS51352">
    <property type="entry name" value="THIOREDOXIN_2"/>
    <property type="match status" value="1"/>
</dbReference>
<reference evidence="5" key="1">
    <citation type="submission" date="2021-01" db="EMBL/GenBank/DDBJ databases">
        <authorList>
            <person name="Corre E."/>
            <person name="Pelletier E."/>
            <person name="Niang G."/>
            <person name="Scheremetjew M."/>
            <person name="Finn R."/>
            <person name="Kale V."/>
            <person name="Holt S."/>
            <person name="Cochrane G."/>
            <person name="Meng A."/>
            <person name="Brown T."/>
            <person name="Cohen L."/>
        </authorList>
    </citation>
    <scope>NUCLEOTIDE SEQUENCE</scope>
    <source>
        <strain evidence="5">RCC1693</strain>
    </source>
</reference>
<evidence type="ECO:0000256" key="1">
    <source>
        <dbReference type="ARBA" id="ARBA00022723"/>
    </source>
</evidence>
<dbReference type="InterPro" id="IPR036249">
    <property type="entry name" value="Thioredoxin-like_sf"/>
</dbReference>
<dbReference type="PANTHER" id="PTHR10293:SF73">
    <property type="entry name" value="GLUTAREDOXIN-3"/>
    <property type="match status" value="1"/>
</dbReference>
<dbReference type="GO" id="GO:0005634">
    <property type="term" value="C:nucleus"/>
    <property type="evidence" value="ECO:0007669"/>
    <property type="project" value="TreeGrafter"/>
</dbReference>
<dbReference type="InterPro" id="IPR013766">
    <property type="entry name" value="Thioredoxin_domain"/>
</dbReference>
<evidence type="ECO:0000256" key="2">
    <source>
        <dbReference type="ARBA" id="ARBA00023004"/>
    </source>
</evidence>